<comment type="caution">
    <text evidence="5">The sequence shown here is derived from an EMBL/GenBank/DDBJ whole genome shotgun (WGS) entry which is preliminary data.</text>
</comment>
<dbReference type="RefSeq" id="WP_103084790.1">
    <property type="nucleotide sequence ID" value="NZ_JBLLPE010000001.1"/>
</dbReference>
<dbReference type="InterPro" id="IPR012340">
    <property type="entry name" value="NA-bd_OB-fold"/>
</dbReference>
<evidence type="ECO:0000313" key="5">
    <source>
        <dbReference type="EMBL" id="PNS43346.1"/>
    </source>
</evidence>
<evidence type="ECO:0000256" key="4">
    <source>
        <dbReference type="SAM" id="MobiDB-lite"/>
    </source>
</evidence>
<dbReference type="SUPFAM" id="SSF50249">
    <property type="entry name" value="Nucleic acid-binding proteins"/>
    <property type="match status" value="1"/>
</dbReference>
<dbReference type="GO" id="GO:0006260">
    <property type="term" value="P:DNA replication"/>
    <property type="evidence" value="ECO:0007669"/>
    <property type="project" value="InterPro"/>
</dbReference>
<evidence type="ECO:0000256" key="1">
    <source>
        <dbReference type="ARBA" id="ARBA00023125"/>
    </source>
</evidence>
<dbReference type="PROSITE" id="PS50935">
    <property type="entry name" value="SSB"/>
    <property type="match status" value="1"/>
</dbReference>
<dbReference type="GO" id="GO:0003697">
    <property type="term" value="F:single-stranded DNA binding"/>
    <property type="evidence" value="ECO:0007669"/>
    <property type="project" value="InterPro"/>
</dbReference>
<name>A0A2K1SV11_GARVA</name>
<feature type="compositionally biased region" description="Low complexity" evidence="4">
    <location>
        <begin position="124"/>
        <end position="134"/>
    </location>
</feature>
<reference evidence="5 6" key="1">
    <citation type="submission" date="2016-10" db="EMBL/GenBank/DDBJ databases">
        <authorList>
            <person name="Varghese N."/>
        </authorList>
    </citation>
    <scope>NUCLEOTIDE SEQUENCE [LARGE SCALE GENOMIC DNA]</scope>
    <source>
        <strain evidence="5 6">KA00225</strain>
    </source>
</reference>
<dbReference type="InterPro" id="IPR000424">
    <property type="entry name" value="Primosome_PriB/ssb"/>
</dbReference>
<dbReference type="Gene3D" id="2.40.50.140">
    <property type="entry name" value="Nucleic acid-binding proteins"/>
    <property type="match status" value="1"/>
</dbReference>
<gene>
    <name evidence="5" type="ORF">BFS05_04510</name>
</gene>
<evidence type="ECO:0000256" key="2">
    <source>
        <dbReference type="PIRNR" id="PIRNR002070"/>
    </source>
</evidence>
<dbReference type="NCBIfam" id="TIGR00621">
    <property type="entry name" value="ssb"/>
    <property type="match status" value="1"/>
</dbReference>
<sequence length="173" mass="18936">MVQQQATITMSGYVSSDPVEFGKNGGTTACTLRIANTPSYYHAEEKHWVDKPTTWMTVKAYRNLASNVLQSVHKGDAIVVSGILNTEAWQKDGSDYSRVILEASAIGHDLNRGTTQFTKHSYDSNKNANSKNSSEGLQTQKNNEQNKISVTSSKSSNINSQVENDEFGGDANI</sequence>
<evidence type="ECO:0000313" key="6">
    <source>
        <dbReference type="Proteomes" id="UP000236146"/>
    </source>
</evidence>
<feature type="region of interest" description="Disordered" evidence="4">
    <location>
        <begin position="116"/>
        <end position="173"/>
    </location>
</feature>
<dbReference type="Pfam" id="PF00436">
    <property type="entry name" value="SSB"/>
    <property type="match status" value="1"/>
</dbReference>
<dbReference type="InterPro" id="IPR011344">
    <property type="entry name" value="ssDNA-bd"/>
</dbReference>
<dbReference type="OrthoDB" id="4427276at2"/>
<feature type="compositionally biased region" description="Acidic residues" evidence="4">
    <location>
        <begin position="163"/>
        <end position="173"/>
    </location>
</feature>
<organism evidence="5 6">
    <name type="scientific">Gardnerella vaginalis</name>
    <dbReference type="NCBI Taxonomy" id="2702"/>
    <lineage>
        <taxon>Bacteria</taxon>
        <taxon>Bacillati</taxon>
        <taxon>Actinomycetota</taxon>
        <taxon>Actinomycetes</taxon>
        <taxon>Bifidobacteriales</taxon>
        <taxon>Bifidobacteriaceae</taxon>
        <taxon>Gardnerella</taxon>
    </lineage>
</organism>
<protein>
    <recommendedName>
        <fullName evidence="2 3">Single-stranded DNA-binding protein</fullName>
    </recommendedName>
</protein>
<dbReference type="PIRSF" id="PIRSF002070">
    <property type="entry name" value="SSB"/>
    <property type="match status" value="1"/>
</dbReference>
<evidence type="ECO:0000256" key="3">
    <source>
        <dbReference type="RuleBase" id="RU000524"/>
    </source>
</evidence>
<dbReference type="Proteomes" id="UP000236146">
    <property type="component" value="Unassembled WGS sequence"/>
</dbReference>
<dbReference type="CDD" id="cd04496">
    <property type="entry name" value="SSB_OBF"/>
    <property type="match status" value="1"/>
</dbReference>
<feature type="compositionally biased region" description="Low complexity" evidence="4">
    <location>
        <begin position="145"/>
        <end position="162"/>
    </location>
</feature>
<accession>A0A2K1SV11</accession>
<keyword evidence="1 2" id="KW-0238">DNA-binding</keyword>
<proteinExistence type="predicted"/>
<dbReference type="EMBL" id="MNLH01000003">
    <property type="protein sequence ID" value="PNS43346.1"/>
    <property type="molecule type" value="Genomic_DNA"/>
</dbReference>
<dbReference type="AlphaFoldDB" id="A0A2K1SV11"/>